<dbReference type="EMBL" id="CP014504">
    <property type="protein sequence ID" value="AMP97309.1"/>
    <property type="molecule type" value="Genomic_DNA"/>
</dbReference>
<evidence type="ECO:0000256" key="1">
    <source>
        <dbReference type="ARBA" id="ARBA00004571"/>
    </source>
</evidence>
<keyword evidence="3 10" id="KW-1134">Transmembrane beta strand</keyword>
<reference evidence="15 16" key="1">
    <citation type="submission" date="2016-03" db="EMBL/GenBank/DDBJ databases">
        <title>Complete genome sequence of Pedobacter cryoconitis PAMC 27485.</title>
        <authorList>
            <person name="Lee J."/>
            <person name="Kim O.-S."/>
        </authorList>
    </citation>
    <scope>NUCLEOTIDE SEQUENCE [LARGE SCALE GENOMIC DNA]</scope>
    <source>
        <strain evidence="15 16">PAMC 27485</strain>
    </source>
</reference>
<keyword evidence="8" id="KW-0675">Receptor</keyword>
<dbReference type="InterPro" id="IPR000531">
    <property type="entry name" value="Beta-barrel_TonB"/>
</dbReference>
<gene>
    <name evidence="15" type="ORF">AY601_0344</name>
</gene>
<dbReference type="AlphaFoldDB" id="A0A127V7X8"/>
<dbReference type="Pfam" id="PF07715">
    <property type="entry name" value="Plug"/>
    <property type="match status" value="1"/>
</dbReference>
<evidence type="ECO:0000313" key="15">
    <source>
        <dbReference type="EMBL" id="AMP97309.1"/>
    </source>
</evidence>
<keyword evidence="2 10" id="KW-0813">Transport</keyword>
<evidence type="ECO:0000256" key="8">
    <source>
        <dbReference type="ARBA" id="ARBA00023170"/>
    </source>
</evidence>
<evidence type="ECO:0000256" key="4">
    <source>
        <dbReference type="ARBA" id="ARBA00022692"/>
    </source>
</evidence>
<dbReference type="Gene3D" id="2.60.40.1120">
    <property type="entry name" value="Carboxypeptidase-like, regulatory domain"/>
    <property type="match status" value="1"/>
</dbReference>
<comment type="similarity">
    <text evidence="10 11">Belongs to the TonB-dependent receptor family.</text>
</comment>
<dbReference type="KEGG" id="pcm:AY601_0344"/>
<dbReference type="InterPro" id="IPR036942">
    <property type="entry name" value="Beta-barrel_TonB_sf"/>
</dbReference>
<dbReference type="PATRIC" id="fig|188932.3.peg.353"/>
<keyword evidence="7 10" id="KW-0472">Membrane</keyword>
<dbReference type="Gene3D" id="2.170.130.10">
    <property type="entry name" value="TonB-dependent receptor, plug domain"/>
    <property type="match status" value="1"/>
</dbReference>
<dbReference type="InterPro" id="IPR037066">
    <property type="entry name" value="Plug_dom_sf"/>
</dbReference>
<dbReference type="Proteomes" id="UP000071561">
    <property type="component" value="Chromosome"/>
</dbReference>
<evidence type="ECO:0000256" key="7">
    <source>
        <dbReference type="ARBA" id="ARBA00023136"/>
    </source>
</evidence>
<protein>
    <submittedName>
        <fullName evidence="15">Energy transducer TonB</fullName>
    </submittedName>
</protein>
<feature type="domain" description="TonB-dependent receptor-like beta-barrel" evidence="13">
    <location>
        <begin position="367"/>
        <end position="768"/>
    </location>
</feature>
<dbReference type="OrthoDB" id="9812892at2"/>
<evidence type="ECO:0000256" key="3">
    <source>
        <dbReference type="ARBA" id="ARBA00022452"/>
    </source>
</evidence>
<dbReference type="PANTHER" id="PTHR30069">
    <property type="entry name" value="TONB-DEPENDENT OUTER MEMBRANE RECEPTOR"/>
    <property type="match status" value="1"/>
</dbReference>
<proteinExistence type="inferred from homology"/>
<dbReference type="RefSeq" id="WP_084359019.1">
    <property type="nucleotide sequence ID" value="NZ_CP014504.1"/>
</dbReference>
<dbReference type="SUPFAM" id="SSF56935">
    <property type="entry name" value="Porins"/>
    <property type="match status" value="1"/>
</dbReference>
<keyword evidence="16" id="KW-1185">Reference proteome</keyword>
<dbReference type="SUPFAM" id="SSF49464">
    <property type="entry name" value="Carboxypeptidase regulatory domain-like"/>
    <property type="match status" value="1"/>
</dbReference>
<evidence type="ECO:0000256" key="11">
    <source>
        <dbReference type="RuleBase" id="RU003357"/>
    </source>
</evidence>
<evidence type="ECO:0000259" key="13">
    <source>
        <dbReference type="Pfam" id="PF00593"/>
    </source>
</evidence>
<evidence type="ECO:0000313" key="16">
    <source>
        <dbReference type="Proteomes" id="UP000071561"/>
    </source>
</evidence>
<evidence type="ECO:0000259" key="14">
    <source>
        <dbReference type="Pfam" id="PF07715"/>
    </source>
</evidence>
<evidence type="ECO:0000256" key="5">
    <source>
        <dbReference type="ARBA" id="ARBA00022729"/>
    </source>
</evidence>
<dbReference type="InterPro" id="IPR039426">
    <property type="entry name" value="TonB-dep_rcpt-like"/>
</dbReference>
<evidence type="ECO:0000256" key="2">
    <source>
        <dbReference type="ARBA" id="ARBA00022448"/>
    </source>
</evidence>
<dbReference type="PANTHER" id="PTHR30069:SF29">
    <property type="entry name" value="HEMOGLOBIN AND HEMOGLOBIN-HAPTOGLOBIN-BINDING PROTEIN 1-RELATED"/>
    <property type="match status" value="1"/>
</dbReference>
<dbReference type="GO" id="GO:0009279">
    <property type="term" value="C:cell outer membrane"/>
    <property type="evidence" value="ECO:0007669"/>
    <property type="project" value="UniProtKB-SubCell"/>
</dbReference>
<keyword evidence="9 10" id="KW-0998">Cell outer membrane</keyword>
<dbReference type="PROSITE" id="PS51257">
    <property type="entry name" value="PROKAR_LIPOPROTEIN"/>
    <property type="match status" value="1"/>
</dbReference>
<organism evidence="15 16">
    <name type="scientific">Pedobacter cryoconitis</name>
    <dbReference type="NCBI Taxonomy" id="188932"/>
    <lineage>
        <taxon>Bacteria</taxon>
        <taxon>Pseudomonadati</taxon>
        <taxon>Bacteroidota</taxon>
        <taxon>Sphingobacteriia</taxon>
        <taxon>Sphingobacteriales</taxon>
        <taxon>Sphingobacteriaceae</taxon>
        <taxon>Pedobacter</taxon>
    </lineage>
</organism>
<evidence type="ECO:0000256" key="6">
    <source>
        <dbReference type="ARBA" id="ARBA00023077"/>
    </source>
</evidence>
<dbReference type="GO" id="GO:0015344">
    <property type="term" value="F:siderophore uptake transmembrane transporter activity"/>
    <property type="evidence" value="ECO:0007669"/>
    <property type="project" value="TreeGrafter"/>
</dbReference>
<name>A0A127V7X8_9SPHI</name>
<dbReference type="InterPro" id="IPR012910">
    <property type="entry name" value="Plug_dom"/>
</dbReference>
<keyword evidence="5 12" id="KW-0732">Signal</keyword>
<feature type="domain" description="TonB-dependent receptor plug" evidence="14">
    <location>
        <begin position="130"/>
        <end position="231"/>
    </location>
</feature>
<dbReference type="GO" id="GO:0044718">
    <property type="term" value="P:siderophore transmembrane transport"/>
    <property type="evidence" value="ECO:0007669"/>
    <property type="project" value="TreeGrafter"/>
</dbReference>
<dbReference type="Pfam" id="PF00593">
    <property type="entry name" value="TonB_dep_Rec_b-barrel"/>
    <property type="match status" value="1"/>
</dbReference>
<evidence type="ECO:0000256" key="12">
    <source>
        <dbReference type="SAM" id="SignalP"/>
    </source>
</evidence>
<feature type="signal peptide" evidence="12">
    <location>
        <begin position="1"/>
        <end position="26"/>
    </location>
</feature>
<dbReference type="Pfam" id="PF13715">
    <property type="entry name" value="CarbopepD_reg_2"/>
    <property type="match status" value="1"/>
</dbReference>
<evidence type="ECO:0000256" key="10">
    <source>
        <dbReference type="PROSITE-ProRule" id="PRU01360"/>
    </source>
</evidence>
<feature type="chain" id="PRO_5007280166" evidence="12">
    <location>
        <begin position="27"/>
        <end position="798"/>
    </location>
</feature>
<keyword evidence="4 10" id="KW-0812">Transmembrane</keyword>
<evidence type="ECO:0000256" key="9">
    <source>
        <dbReference type="ARBA" id="ARBA00023237"/>
    </source>
</evidence>
<sequence precursor="true">MQIFTKQPFAFFILLLLTFSCFNAIAQQKHSFEGTVKDTNGQPLEGAGVTAIEINKSAVTNSLGEFNFKDLSPGTYKIRIRHIGYTEQTIKINLPLANAKKSQFTLQADENNLSEVSVIGRTANQEANRQAFNVTSIDAKKLHNSTLDISHALDRVSGVRVREAGGVGSRMEFSLNGFSGRQVKFFLDGVPMDNFGSSFQINNIPINLAQRVEVYKGVVPVWLGSDALGGAINIVTANDMKSYADVSYSYGSFNTHKTSINTGYTTASGFKFQLNAFQNYSDNNYTVTTDVAAFSGKYFRNQKVKRFHDTYHNETIIASAGVVNKSYADQLLFGVTVGQNYAEIQTGARMVSVFGDWHRKGNIVMPNVLYTKKNLFVDGLDLRINGNFNLGQEQNIDTVYRRYNWFQEYKQYEGLGSERERSLYKFKNNNGMGAVNLTYTLSDQHSFALNNVFNSFNRKGSDELFPESDKYEQPRKNTKNVLGFGYKYSASEKWNTSVFTKYFSQQNKYSVSYNPSGNWGDVAYQDQKNSFNKLGYGIASTYFLKPTLQLKASYEKSYRLPENDELFGDLLNLDGNIELKPEYSHNYNLGLGYQAQLNQIHKFSFDGSVLYRNAKDFIRPMLNQNQTKQVMSNVADVTNLGVEGEIRYSFKNLFTTGVNMTYQNLRNNTKYEQGQTMESPLYRDRIPNMPYLFGNADASLFFNHVGKKDNTLTLGYNVLYVHAYYLSWPSQGTSDTKYDIPRQWMQDVNVVYTLGNGKYNIALECKNLTDNRVYDNFSLQKPGRAFYAKVRYFISNNR</sequence>
<dbReference type="Gene3D" id="2.40.170.20">
    <property type="entry name" value="TonB-dependent receptor, beta-barrel domain"/>
    <property type="match status" value="1"/>
</dbReference>
<dbReference type="InterPro" id="IPR008969">
    <property type="entry name" value="CarboxyPept-like_regulatory"/>
</dbReference>
<accession>A0A127V7X8</accession>
<comment type="subcellular location">
    <subcellularLocation>
        <location evidence="1 10">Cell outer membrane</location>
        <topology evidence="1 10">Multi-pass membrane protein</topology>
    </subcellularLocation>
</comment>
<keyword evidence="6 11" id="KW-0798">TonB box</keyword>
<dbReference type="PROSITE" id="PS52016">
    <property type="entry name" value="TONB_DEPENDENT_REC_3"/>
    <property type="match status" value="1"/>
</dbReference>